<feature type="compositionally biased region" description="Polar residues" evidence="1">
    <location>
        <begin position="123"/>
        <end position="132"/>
    </location>
</feature>
<feature type="region of interest" description="Disordered" evidence="1">
    <location>
        <begin position="372"/>
        <end position="436"/>
    </location>
</feature>
<feature type="compositionally biased region" description="Low complexity" evidence="1">
    <location>
        <begin position="133"/>
        <end position="144"/>
    </location>
</feature>
<organism evidence="2 3">
    <name type="scientific">Colletotrichum chrysophilum</name>
    <dbReference type="NCBI Taxonomy" id="1836956"/>
    <lineage>
        <taxon>Eukaryota</taxon>
        <taxon>Fungi</taxon>
        <taxon>Dikarya</taxon>
        <taxon>Ascomycota</taxon>
        <taxon>Pezizomycotina</taxon>
        <taxon>Sordariomycetes</taxon>
        <taxon>Hypocreomycetidae</taxon>
        <taxon>Glomerellales</taxon>
        <taxon>Glomerellaceae</taxon>
        <taxon>Colletotrichum</taxon>
        <taxon>Colletotrichum gloeosporioides species complex</taxon>
    </lineage>
</organism>
<feature type="compositionally biased region" description="Polar residues" evidence="1">
    <location>
        <begin position="93"/>
        <end position="105"/>
    </location>
</feature>
<name>A0AAD9B033_9PEZI</name>
<sequence length="751" mass="76389">MATRTGIRGTDGDGDRGSGRRSNVKLLDIVLFSLATFSSTVHAVGDNERVAHFPRQAVGSNRTTSTSLISPSSQDAFPSTQVETASTIQSASGSLLSATNGQPSASRFPGGTLSVTGEPGTGRTASPTSDEGSSPISKNSISSNVANGTSQAPGVVSTSEVSNSTFTRNPSSTGSSALSDASSRSLSTLPIANTSTISPGRSAVSASITTSISSLEPSFPISNATISASPSGNSSRPITNLTDTVERNSVVVLTVPTGYEPDVSCISTSDGAVPTTWSIVHTSTTTFYGDPADYTPPQPEITVPITCSPLGIGEGKSKSRIASGFATCTDTSGCTAAALPSMVLTMSTPKIGPITTYTFVTTAKNPSVVYSPISTPRYGHDPETKAPQDKHTAVKPADKPTGSPTSQPQSPPNDQRPPASTVPPRESVKEPPKATYTITVEPTKVIVNDQTFTVTNPSETRQVSVSGAEFTINPSEVVGGGTIVDRPGNVGRSTMAPSNTVVGDVPVVVAPDSLQNVVVVGGTTFELQATPVVAVVQGQTITIQSSGIVFPKQTVSINRSSPTQTEIVVAGGEMVTAIGPGVVIVHSTTFTYGLASSTITEIVDDDTILIGPSGVIVRNVTMGGPNAKASDTAFEIVGGATITQVGASVVVVEGNTFTVGPGRGTTTTVIGGETITIGPSGVAVSTLSLRYPFGPTVVTTISAPTATAPSAPAPSETKTNGGPGVRHAKRTAGPRLEFCIAIGVWVLGRLV</sequence>
<keyword evidence="3" id="KW-1185">Reference proteome</keyword>
<feature type="compositionally biased region" description="Low complexity" evidence="1">
    <location>
        <begin position="704"/>
        <end position="715"/>
    </location>
</feature>
<feature type="region of interest" description="Disordered" evidence="1">
    <location>
        <begin position="1"/>
        <end position="20"/>
    </location>
</feature>
<dbReference type="PANTHER" id="PTHR48125:SF12">
    <property type="entry name" value="AT HOOK TRANSCRIPTION FACTOR FAMILY-RELATED"/>
    <property type="match status" value="1"/>
</dbReference>
<accession>A0AAD9B033</accession>
<feature type="region of interest" description="Disordered" evidence="1">
    <location>
        <begin position="55"/>
        <end position="78"/>
    </location>
</feature>
<dbReference type="PANTHER" id="PTHR48125">
    <property type="entry name" value="LP07818P1"/>
    <property type="match status" value="1"/>
</dbReference>
<proteinExistence type="predicted"/>
<feature type="region of interest" description="Disordered" evidence="1">
    <location>
        <begin position="93"/>
        <end position="183"/>
    </location>
</feature>
<dbReference type="AlphaFoldDB" id="A0AAD9B033"/>
<evidence type="ECO:0000313" key="2">
    <source>
        <dbReference type="EMBL" id="KAK1857293.1"/>
    </source>
</evidence>
<evidence type="ECO:0000256" key="1">
    <source>
        <dbReference type="SAM" id="MobiDB-lite"/>
    </source>
</evidence>
<feature type="compositionally biased region" description="Polar residues" evidence="1">
    <location>
        <begin position="145"/>
        <end position="170"/>
    </location>
</feature>
<feature type="compositionally biased region" description="Basic and acidic residues" evidence="1">
    <location>
        <begin position="378"/>
        <end position="398"/>
    </location>
</feature>
<gene>
    <name evidence="2" type="ORF">CCHR01_00074</name>
</gene>
<comment type="caution">
    <text evidence="2">The sequence shown here is derived from an EMBL/GenBank/DDBJ whole genome shotgun (WGS) entry which is preliminary data.</text>
</comment>
<evidence type="ECO:0000313" key="3">
    <source>
        <dbReference type="Proteomes" id="UP001243330"/>
    </source>
</evidence>
<protein>
    <submittedName>
        <fullName evidence="2">Uncharacterized protein</fullName>
    </submittedName>
</protein>
<dbReference type="Proteomes" id="UP001243330">
    <property type="component" value="Unassembled WGS sequence"/>
</dbReference>
<feature type="compositionally biased region" description="Low complexity" evidence="1">
    <location>
        <begin position="171"/>
        <end position="183"/>
    </location>
</feature>
<reference evidence="2" key="1">
    <citation type="submission" date="2023-01" db="EMBL/GenBank/DDBJ databases">
        <title>Colletotrichum chrysophilum M932 genome sequence.</title>
        <authorList>
            <person name="Baroncelli R."/>
        </authorList>
    </citation>
    <scope>NUCLEOTIDE SEQUENCE</scope>
    <source>
        <strain evidence="2">M932</strain>
    </source>
</reference>
<feature type="compositionally biased region" description="Polar residues" evidence="1">
    <location>
        <begin position="58"/>
        <end position="78"/>
    </location>
</feature>
<feature type="region of interest" description="Disordered" evidence="1">
    <location>
        <begin position="704"/>
        <end position="728"/>
    </location>
</feature>
<dbReference type="EMBL" id="JAQOWY010000001">
    <property type="protein sequence ID" value="KAK1857293.1"/>
    <property type="molecule type" value="Genomic_DNA"/>
</dbReference>